<proteinExistence type="predicted"/>
<evidence type="ECO:0000313" key="2">
    <source>
        <dbReference type="EMBL" id="CAJ0601332.1"/>
    </source>
</evidence>
<feature type="compositionally biased region" description="Polar residues" evidence="1">
    <location>
        <begin position="120"/>
        <end position="129"/>
    </location>
</feature>
<feature type="region of interest" description="Disordered" evidence="1">
    <location>
        <begin position="214"/>
        <end position="328"/>
    </location>
</feature>
<evidence type="ECO:0000256" key="1">
    <source>
        <dbReference type="SAM" id="MobiDB-lite"/>
    </source>
</evidence>
<feature type="region of interest" description="Disordered" evidence="1">
    <location>
        <begin position="525"/>
        <end position="601"/>
    </location>
</feature>
<feature type="region of interest" description="Disordered" evidence="1">
    <location>
        <begin position="86"/>
        <end position="129"/>
    </location>
</feature>
<sequence length="690" mass="76922">MLKTVISKLEKEATGTNAEEAWDEIDDDHLCHGNGNRQQKSALYDINVIALPIAEPLVKIDKENNNTVEPQTPVSNSLVENNSHHINDETEKNLVSPANENSSSPAKEPKPSPLRENARSRSNSSLNTCVACQSKTPIVPLQPIKRVVEERPPAEKKQDSAFVPPNCPPPRISRMATLSPEEHERLQTENAKKIEAVKMTMAEVVPSLSKGKRTGILVDSGAPPKKRGRPKGRNGYLRKKSHTAAVRSCTDLTDRASGRHFASPKSQHVPNTSNEDGSSAKRRKDGGRERARSWASTGSADFRSRKRRRDLSAHSSNTSDDGGCVTPPLRIVEETAAEIANSRESRNASDRSREARLEREADSWIRYLIKELTSLLPSMQDDQKLKIACTLQRIICEQRDLQHLISMVTLLETEVNEQFQHSRDDAEQMLDEHSGKCNRKNMRINDSINSLRNDVTRLLDLYGSLQQIVTKHTDEMETLKTTFRKSCNSVKQTGAELKAKLESLKKDKEANGTKSDERQFQNDMCNLPALFPPPPPPPPTASVNEKRSDTSSPLSGNANPLIRQRLPPNRTPDNLRALASGRQAPANGNGATNSRNAPPFSPPFYGSLLPPPQKLMYDYFQLQHLQQMQNIVPPPLAPFLPNVLMENNQLSLPFQRVSTEQHNARGENSTQQRCHSGANENSDYGSKLRR</sequence>
<evidence type="ECO:0000313" key="3">
    <source>
        <dbReference type="Proteomes" id="UP001176961"/>
    </source>
</evidence>
<feature type="region of interest" description="Disordered" evidence="1">
    <location>
        <begin position="658"/>
        <end position="690"/>
    </location>
</feature>
<name>A0AA36H071_CYLNA</name>
<reference evidence="2" key="1">
    <citation type="submission" date="2023-07" db="EMBL/GenBank/DDBJ databases">
        <authorList>
            <consortium name="CYATHOMIX"/>
        </authorList>
    </citation>
    <scope>NUCLEOTIDE SEQUENCE</scope>
    <source>
        <strain evidence="2">N/A</strain>
    </source>
</reference>
<dbReference type="Proteomes" id="UP001176961">
    <property type="component" value="Unassembled WGS sequence"/>
</dbReference>
<dbReference type="EMBL" id="CATQJL010000305">
    <property type="protein sequence ID" value="CAJ0601332.1"/>
    <property type="molecule type" value="Genomic_DNA"/>
</dbReference>
<dbReference type="AlphaFoldDB" id="A0AA36H071"/>
<feature type="compositionally biased region" description="Polar residues" evidence="1">
    <location>
        <begin position="658"/>
        <end position="684"/>
    </location>
</feature>
<feature type="compositionally biased region" description="Polar residues" evidence="1">
    <location>
        <begin position="264"/>
        <end position="277"/>
    </location>
</feature>
<protein>
    <submittedName>
        <fullName evidence="2">Uncharacterized protein</fullName>
    </submittedName>
</protein>
<feature type="compositionally biased region" description="Basic and acidic residues" evidence="1">
    <location>
        <begin position="150"/>
        <end position="159"/>
    </location>
</feature>
<gene>
    <name evidence="2" type="ORF">CYNAS_LOCUS13315</name>
</gene>
<feature type="compositionally biased region" description="Basic residues" evidence="1">
    <location>
        <begin position="224"/>
        <end position="242"/>
    </location>
</feature>
<organism evidence="2 3">
    <name type="scientific">Cylicocyclus nassatus</name>
    <name type="common">Nematode worm</name>
    <dbReference type="NCBI Taxonomy" id="53992"/>
    <lineage>
        <taxon>Eukaryota</taxon>
        <taxon>Metazoa</taxon>
        <taxon>Ecdysozoa</taxon>
        <taxon>Nematoda</taxon>
        <taxon>Chromadorea</taxon>
        <taxon>Rhabditida</taxon>
        <taxon>Rhabditina</taxon>
        <taxon>Rhabditomorpha</taxon>
        <taxon>Strongyloidea</taxon>
        <taxon>Strongylidae</taxon>
        <taxon>Cylicocyclus</taxon>
    </lineage>
</organism>
<feature type="region of interest" description="Disordered" evidence="1">
    <location>
        <begin position="150"/>
        <end position="186"/>
    </location>
</feature>
<accession>A0AA36H071</accession>
<comment type="caution">
    <text evidence="2">The sequence shown here is derived from an EMBL/GenBank/DDBJ whole genome shotgun (WGS) entry which is preliminary data.</text>
</comment>
<feature type="compositionally biased region" description="Pro residues" evidence="1">
    <location>
        <begin position="530"/>
        <end position="540"/>
    </location>
</feature>
<keyword evidence="3" id="KW-1185">Reference proteome</keyword>